<evidence type="ECO:0000313" key="2">
    <source>
        <dbReference type="Proteomes" id="UP000789570"/>
    </source>
</evidence>
<proteinExistence type="predicted"/>
<reference evidence="1" key="1">
    <citation type="submission" date="2021-06" db="EMBL/GenBank/DDBJ databases">
        <authorList>
            <person name="Kallberg Y."/>
            <person name="Tangrot J."/>
            <person name="Rosling A."/>
        </authorList>
    </citation>
    <scope>NUCLEOTIDE SEQUENCE</scope>
    <source>
        <strain evidence="1">UK204</strain>
    </source>
</reference>
<name>A0A9N9G7P6_9GLOM</name>
<feature type="non-terminal residue" evidence="1">
    <location>
        <position position="1"/>
    </location>
</feature>
<dbReference type="EMBL" id="CAJVPQ010002186">
    <property type="protein sequence ID" value="CAG8586780.1"/>
    <property type="molecule type" value="Genomic_DNA"/>
</dbReference>
<accession>A0A9N9G7P6</accession>
<comment type="caution">
    <text evidence="1">The sequence shown here is derived from an EMBL/GenBank/DDBJ whole genome shotgun (WGS) entry which is preliminary data.</text>
</comment>
<dbReference type="AlphaFoldDB" id="A0A9N9G7P6"/>
<gene>
    <name evidence="1" type="ORF">FCALED_LOCUS7878</name>
</gene>
<keyword evidence="2" id="KW-1185">Reference proteome</keyword>
<sequence length="45" mass="5191">CIKDYLSPSFAHRGLVTSTIKYKPEKVLSYPIPEEDLVYPMNTDM</sequence>
<protein>
    <submittedName>
        <fullName evidence="1">11622_t:CDS:1</fullName>
    </submittedName>
</protein>
<evidence type="ECO:0000313" key="1">
    <source>
        <dbReference type="EMBL" id="CAG8586780.1"/>
    </source>
</evidence>
<dbReference type="Proteomes" id="UP000789570">
    <property type="component" value="Unassembled WGS sequence"/>
</dbReference>
<organism evidence="1 2">
    <name type="scientific">Funneliformis caledonium</name>
    <dbReference type="NCBI Taxonomy" id="1117310"/>
    <lineage>
        <taxon>Eukaryota</taxon>
        <taxon>Fungi</taxon>
        <taxon>Fungi incertae sedis</taxon>
        <taxon>Mucoromycota</taxon>
        <taxon>Glomeromycotina</taxon>
        <taxon>Glomeromycetes</taxon>
        <taxon>Glomerales</taxon>
        <taxon>Glomeraceae</taxon>
        <taxon>Funneliformis</taxon>
    </lineage>
</organism>